<dbReference type="InterPro" id="IPR046496">
    <property type="entry name" value="DUF6589"/>
</dbReference>
<evidence type="ECO:0000259" key="1">
    <source>
        <dbReference type="Pfam" id="PF20231"/>
    </source>
</evidence>
<dbReference type="Pfam" id="PF20231">
    <property type="entry name" value="DUF6589"/>
    <property type="match status" value="1"/>
</dbReference>
<feature type="domain" description="DUF6589" evidence="1">
    <location>
        <begin position="2"/>
        <end position="370"/>
    </location>
</feature>
<comment type="caution">
    <text evidence="2">The sequence shown here is derived from an EMBL/GenBank/DDBJ whole genome shotgun (WGS) entry which is preliminary data.</text>
</comment>
<reference evidence="2" key="1">
    <citation type="submission" date="2022-07" db="EMBL/GenBank/DDBJ databases">
        <title>Genome Sequence of Physisporinus lineatus.</title>
        <authorList>
            <person name="Buettner E."/>
        </authorList>
    </citation>
    <scope>NUCLEOTIDE SEQUENCE</scope>
    <source>
        <strain evidence="2">VT162</strain>
    </source>
</reference>
<keyword evidence="3" id="KW-1185">Reference proteome</keyword>
<dbReference type="AlphaFoldDB" id="A0AAD5YG00"/>
<evidence type="ECO:0000313" key="3">
    <source>
        <dbReference type="Proteomes" id="UP001212997"/>
    </source>
</evidence>
<dbReference type="EMBL" id="JANAWD010000116">
    <property type="protein sequence ID" value="KAJ3486613.1"/>
    <property type="molecule type" value="Genomic_DNA"/>
</dbReference>
<accession>A0AAD5YG00</accession>
<gene>
    <name evidence="2" type="ORF">NLI96_g4119</name>
</gene>
<dbReference type="Proteomes" id="UP001212997">
    <property type="component" value="Unassembled WGS sequence"/>
</dbReference>
<proteinExistence type="predicted"/>
<sequence length="486" mass="54616">MIPITKLHQVPIPAMDINPSTVAGNIKVIETFLSRCGLGDSLAAKIAENGIVDMSDMVSITHGDLGCFEKVLSALKRRSVEFTELERLQFVVFVLGLFHTKMAAADAIWRILMPSKEGRHIEDSIFQKLVRKLRPNQWGKIQSTPKFRDQHELISEVGTVLRLDIWRVEVAKRGYPTIEAWAASKPGLTEICEIADILASRYVAGEGIKIWKLRAEAQSVHDEEHENVLLVHQYLLLYEELSYAFNAGDIGRVETLFPAWISLFRSTGKHKYCNRVLQFMHQLYFVYPPGLRRAIRYNILVNPTGKAHHFRAADWVIELLNLYIKDVYGGEGSNYTKERVLVESPIVLVFRNCHSNFERNFKLKGLSTAHAKKDMKETFKEIQIYLKNEDVNEGKPNRQTKFHVGDLIPKGTALISDDAAAKQLEAMAKLQATSSVGLEGGASANAEMGGDQTATNGETIGDLEEEGYWEQWGSLTAEDLSTEGIL</sequence>
<evidence type="ECO:0000313" key="2">
    <source>
        <dbReference type="EMBL" id="KAJ3486613.1"/>
    </source>
</evidence>
<name>A0AAD5YG00_9APHY</name>
<protein>
    <recommendedName>
        <fullName evidence="1">DUF6589 domain-containing protein</fullName>
    </recommendedName>
</protein>
<organism evidence="2 3">
    <name type="scientific">Meripilus lineatus</name>
    <dbReference type="NCBI Taxonomy" id="2056292"/>
    <lineage>
        <taxon>Eukaryota</taxon>
        <taxon>Fungi</taxon>
        <taxon>Dikarya</taxon>
        <taxon>Basidiomycota</taxon>
        <taxon>Agaricomycotina</taxon>
        <taxon>Agaricomycetes</taxon>
        <taxon>Polyporales</taxon>
        <taxon>Meripilaceae</taxon>
        <taxon>Meripilus</taxon>
    </lineage>
</organism>